<gene>
    <name evidence="4" type="ORF">JFY56_14885</name>
</gene>
<keyword evidence="1" id="KW-1133">Transmembrane helix</keyword>
<feature type="domain" description="FecR protein" evidence="2">
    <location>
        <begin position="111"/>
        <end position="201"/>
    </location>
</feature>
<dbReference type="InterPro" id="IPR006860">
    <property type="entry name" value="FecR"/>
</dbReference>
<dbReference type="Pfam" id="PF16220">
    <property type="entry name" value="DUF4880"/>
    <property type="match status" value="1"/>
</dbReference>
<evidence type="ECO:0000259" key="2">
    <source>
        <dbReference type="Pfam" id="PF04773"/>
    </source>
</evidence>
<dbReference type="PIRSF" id="PIRSF018266">
    <property type="entry name" value="FecR"/>
    <property type="match status" value="1"/>
</dbReference>
<protein>
    <submittedName>
        <fullName evidence="4">FecR family protein</fullName>
    </submittedName>
</protein>
<proteinExistence type="predicted"/>
<reference evidence="4 5" key="1">
    <citation type="submission" date="2020-12" db="EMBL/GenBank/DDBJ databases">
        <title>Pseudomonas schmalbachii sp. nov. isolated from millipede gut.</title>
        <authorList>
            <person name="Shelomi M."/>
        </authorList>
    </citation>
    <scope>NUCLEOTIDE SEQUENCE [LARGE SCALE GENOMIC DNA]</scope>
    <source>
        <strain evidence="4 5">Milli4</strain>
    </source>
</reference>
<dbReference type="RefSeq" id="WP_208314615.1">
    <property type="nucleotide sequence ID" value="NZ_JAELYA010000005.1"/>
</dbReference>
<comment type="caution">
    <text evidence="4">The sequence shown here is derived from an EMBL/GenBank/DDBJ whole genome shotgun (WGS) entry which is preliminary data.</text>
</comment>
<dbReference type="Gene3D" id="2.60.120.1440">
    <property type="match status" value="1"/>
</dbReference>
<dbReference type="Pfam" id="PF04773">
    <property type="entry name" value="FecR"/>
    <property type="match status" value="1"/>
</dbReference>
<keyword evidence="5" id="KW-1185">Reference proteome</keyword>
<dbReference type="Proteomes" id="UP000669060">
    <property type="component" value="Unassembled WGS sequence"/>
</dbReference>
<evidence type="ECO:0000313" key="4">
    <source>
        <dbReference type="EMBL" id="MBO3276514.1"/>
    </source>
</evidence>
<organism evidence="4 5">
    <name type="scientific">Pseudomonas schmalbachii</name>
    <dbReference type="NCBI Taxonomy" id="2816993"/>
    <lineage>
        <taxon>Bacteria</taxon>
        <taxon>Pseudomonadati</taxon>
        <taxon>Pseudomonadota</taxon>
        <taxon>Gammaproteobacteria</taxon>
        <taxon>Pseudomonadales</taxon>
        <taxon>Pseudomonadaceae</taxon>
        <taxon>Pseudomonas</taxon>
    </lineage>
</organism>
<dbReference type="PANTHER" id="PTHR30273:SF2">
    <property type="entry name" value="PROTEIN FECR"/>
    <property type="match status" value="1"/>
</dbReference>
<evidence type="ECO:0000259" key="3">
    <source>
        <dbReference type="Pfam" id="PF16220"/>
    </source>
</evidence>
<accession>A0ABS3TS64</accession>
<evidence type="ECO:0000256" key="1">
    <source>
        <dbReference type="SAM" id="Phobius"/>
    </source>
</evidence>
<dbReference type="InterPro" id="IPR012373">
    <property type="entry name" value="Ferrdict_sens_TM"/>
</dbReference>
<dbReference type="PANTHER" id="PTHR30273">
    <property type="entry name" value="PERIPLASMIC SIGNAL SENSOR AND SIGMA FACTOR ACTIVATOR FECR-RELATED"/>
    <property type="match status" value="1"/>
</dbReference>
<feature type="domain" description="FecR N-terminal" evidence="3">
    <location>
        <begin position="13"/>
        <end position="54"/>
    </location>
</feature>
<feature type="transmembrane region" description="Helical" evidence="1">
    <location>
        <begin position="82"/>
        <end position="102"/>
    </location>
</feature>
<name>A0ABS3TS64_9PSED</name>
<evidence type="ECO:0000313" key="5">
    <source>
        <dbReference type="Proteomes" id="UP000669060"/>
    </source>
</evidence>
<sequence length="321" mass="35633">MNDRSRTDSALSEAASHWCLRLHEADCSDEERREFQRWYEADPAHAAEYKAMCKIWQLSAQLPPSLPLRAPKRKTHGTGYQLARAACLLLVVGGLWAVGWWAGLLPANARYYAAQPERREVILPDHSRVELNLRTPMLYLEYVDRRSVLLKGGEAFFSVYHNAQYPFVVRTDNGGVRVTGTQFNIWTTPERTAVTVSEGSVLVSPPPSNSIDQTVQLTPGMQAVLVAGTQLQVGQADIASVTSWRGGKLILDDISLRDALPLLNRYLPQPLRLADDSAAELRIGGIYDTSSLERLVVALPRILPVHLQQRDGAILISSTTP</sequence>
<dbReference type="InterPro" id="IPR032623">
    <property type="entry name" value="FecR_N"/>
</dbReference>
<keyword evidence="1" id="KW-0812">Transmembrane</keyword>
<keyword evidence="1" id="KW-0472">Membrane</keyword>
<dbReference type="EMBL" id="JAELYA010000005">
    <property type="protein sequence ID" value="MBO3276514.1"/>
    <property type="molecule type" value="Genomic_DNA"/>
</dbReference>